<dbReference type="InterPro" id="IPR016181">
    <property type="entry name" value="Acyl_CoA_acyltransferase"/>
</dbReference>
<dbReference type="InterPro" id="IPR000182">
    <property type="entry name" value="GNAT_dom"/>
</dbReference>
<gene>
    <name evidence="2" type="ORF">J2Z77_003662</name>
</gene>
<protein>
    <submittedName>
        <fullName evidence="2">RimJ/RimL family protein N-acetyltransferase</fullName>
    </submittedName>
</protein>
<dbReference type="RefSeq" id="WP_189969869.1">
    <property type="nucleotide sequence ID" value="NZ_BMVL01000006.1"/>
</dbReference>
<organism evidence="2 3">
    <name type="scientific">Streptomyces avidinii</name>
    <dbReference type="NCBI Taxonomy" id="1895"/>
    <lineage>
        <taxon>Bacteria</taxon>
        <taxon>Bacillati</taxon>
        <taxon>Actinomycetota</taxon>
        <taxon>Actinomycetes</taxon>
        <taxon>Kitasatosporales</taxon>
        <taxon>Streptomycetaceae</taxon>
        <taxon>Streptomyces</taxon>
    </lineage>
</organism>
<sequence>MIRRRGSRGPQPAPVRCGDGRHAMRTARMVLYIPRDRLDVEIGAAAGADPDAQRWFGWIADTFVTPETATHLLGIYDRNRAERLRAFPRAMRRELMRPVELPGPTEEQRLLAVIPATGLVAGMSSLTPFDGGAIGVWLAPAFRGQGLGAELVAATARFGHEHLGLKSVRAGTETANRRCRGALSAAGFVPYDGPARHTLPDGRVVDSAWYRHDAADTAHCAAVVQGAVTRA</sequence>
<dbReference type="PROSITE" id="PS51186">
    <property type="entry name" value="GNAT"/>
    <property type="match status" value="1"/>
</dbReference>
<reference evidence="2 3" key="1">
    <citation type="submission" date="2021-03" db="EMBL/GenBank/DDBJ databases">
        <title>Genomic Encyclopedia of Type Strains, Phase IV (KMG-IV): sequencing the most valuable type-strain genomes for metagenomic binning, comparative biology and taxonomic classification.</title>
        <authorList>
            <person name="Goeker M."/>
        </authorList>
    </citation>
    <scope>NUCLEOTIDE SEQUENCE [LARGE SCALE GENOMIC DNA]</scope>
    <source>
        <strain evidence="2 3">DSM 40526</strain>
    </source>
</reference>
<dbReference type="Gene3D" id="3.40.630.30">
    <property type="match status" value="1"/>
</dbReference>
<evidence type="ECO:0000313" key="3">
    <source>
        <dbReference type="Proteomes" id="UP001519310"/>
    </source>
</evidence>
<comment type="caution">
    <text evidence="2">The sequence shown here is derived from an EMBL/GenBank/DDBJ whole genome shotgun (WGS) entry which is preliminary data.</text>
</comment>
<dbReference type="SUPFAM" id="SSF55729">
    <property type="entry name" value="Acyl-CoA N-acyltransferases (Nat)"/>
    <property type="match status" value="1"/>
</dbReference>
<feature type="domain" description="N-acetyltransferase" evidence="1">
    <location>
        <begin position="62"/>
        <end position="206"/>
    </location>
</feature>
<dbReference type="Pfam" id="PF13302">
    <property type="entry name" value="Acetyltransf_3"/>
    <property type="match status" value="1"/>
</dbReference>
<keyword evidence="3" id="KW-1185">Reference proteome</keyword>
<name>A0ABS4L6X2_STRAV</name>
<proteinExistence type="predicted"/>
<accession>A0ABS4L6X2</accession>
<dbReference type="Proteomes" id="UP001519310">
    <property type="component" value="Unassembled WGS sequence"/>
</dbReference>
<dbReference type="EMBL" id="JAGGLQ010000006">
    <property type="protein sequence ID" value="MBP2037855.1"/>
    <property type="molecule type" value="Genomic_DNA"/>
</dbReference>
<evidence type="ECO:0000313" key="2">
    <source>
        <dbReference type="EMBL" id="MBP2037855.1"/>
    </source>
</evidence>
<evidence type="ECO:0000259" key="1">
    <source>
        <dbReference type="PROSITE" id="PS51186"/>
    </source>
</evidence>